<protein>
    <recommendedName>
        <fullName evidence="3">Protein FAR1-RELATED SEQUENCE</fullName>
    </recommendedName>
</protein>
<name>A0ABQ9GLD1_9NEOP</name>
<reference evidence="1 2" key="1">
    <citation type="submission" date="2023-02" db="EMBL/GenBank/DDBJ databases">
        <title>LHISI_Scaffold_Assembly.</title>
        <authorList>
            <person name="Stuart O.P."/>
            <person name="Cleave R."/>
            <person name="Magrath M.J.L."/>
            <person name="Mikheyev A.S."/>
        </authorList>
    </citation>
    <scope>NUCLEOTIDE SEQUENCE [LARGE SCALE GENOMIC DNA]</scope>
    <source>
        <strain evidence="1">Daus_M_001</strain>
        <tissue evidence="1">Leg muscle</tissue>
    </source>
</reference>
<organism evidence="1 2">
    <name type="scientific">Dryococelus australis</name>
    <dbReference type="NCBI Taxonomy" id="614101"/>
    <lineage>
        <taxon>Eukaryota</taxon>
        <taxon>Metazoa</taxon>
        <taxon>Ecdysozoa</taxon>
        <taxon>Arthropoda</taxon>
        <taxon>Hexapoda</taxon>
        <taxon>Insecta</taxon>
        <taxon>Pterygota</taxon>
        <taxon>Neoptera</taxon>
        <taxon>Polyneoptera</taxon>
        <taxon>Phasmatodea</taxon>
        <taxon>Verophasmatodea</taxon>
        <taxon>Anareolatae</taxon>
        <taxon>Phasmatidae</taxon>
        <taxon>Eurycanthinae</taxon>
        <taxon>Dryococelus</taxon>
    </lineage>
</organism>
<gene>
    <name evidence="1" type="ORF">PR048_026429</name>
</gene>
<accession>A0ABQ9GLD1</accession>
<dbReference type="EMBL" id="JARBHB010000011">
    <property type="protein sequence ID" value="KAJ8872813.1"/>
    <property type="molecule type" value="Genomic_DNA"/>
</dbReference>
<dbReference type="Proteomes" id="UP001159363">
    <property type="component" value="Chromosome 10"/>
</dbReference>
<evidence type="ECO:0000313" key="2">
    <source>
        <dbReference type="Proteomes" id="UP001159363"/>
    </source>
</evidence>
<proteinExistence type="predicted"/>
<evidence type="ECO:0008006" key="3">
    <source>
        <dbReference type="Google" id="ProtNLM"/>
    </source>
</evidence>
<comment type="caution">
    <text evidence="1">The sequence shown here is derived from an EMBL/GenBank/DDBJ whole genome shotgun (WGS) entry which is preliminary data.</text>
</comment>
<keyword evidence="2" id="KW-1185">Reference proteome</keyword>
<evidence type="ECO:0000313" key="1">
    <source>
        <dbReference type="EMBL" id="KAJ8872813.1"/>
    </source>
</evidence>
<sequence length="218" mass="24766">MKCSVGIFLNEPCHKTTYGEFKRIGQTNEFEEDNKLLFQLRLNITNIECVCDYHTTKMLQKYNHLFGNCCSHPLLIHKKGIRNTLREITDEKYNEAKTRISDLSCATDSNDLAYEPSSRTIENVNTACQSLKVAKLSSDRIMSLISRKVEEVSNILGKKLSTSFDVPYVEEGLFVELDNSDEYSILINKLKETIQSATSVKDKIKISSLLPSAKAKKQ</sequence>